<dbReference type="Pfam" id="PF00072">
    <property type="entry name" value="Response_reg"/>
    <property type="match status" value="1"/>
</dbReference>
<dbReference type="PANTHER" id="PTHR44591">
    <property type="entry name" value="STRESS RESPONSE REGULATOR PROTEIN 1"/>
    <property type="match status" value="1"/>
</dbReference>
<dbReference type="Gene3D" id="3.30.565.10">
    <property type="entry name" value="Histidine kinase-like ATPase, C-terminal domain"/>
    <property type="match status" value="1"/>
</dbReference>
<dbReference type="GO" id="GO:0000160">
    <property type="term" value="P:phosphorelay signal transduction system"/>
    <property type="evidence" value="ECO:0007669"/>
    <property type="project" value="InterPro"/>
</dbReference>
<dbReference type="SUPFAM" id="SSF52172">
    <property type="entry name" value="CheY-like"/>
    <property type="match status" value="2"/>
</dbReference>
<dbReference type="SMART" id="SM00448">
    <property type="entry name" value="REC"/>
    <property type="match status" value="1"/>
</dbReference>
<keyword evidence="5" id="KW-1185">Reference proteome</keyword>
<name>A0A1M5B5I9_9BACT</name>
<accession>A0A1M5B5I9</accession>
<organism evidence="4 5">
    <name type="scientific">Desulfacinum infernum DSM 9756</name>
    <dbReference type="NCBI Taxonomy" id="1121391"/>
    <lineage>
        <taxon>Bacteria</taxon>
        <taxon>Pseudomonadati</taxon>
        <taxon>Thermodesulfobacteriota</taxon>
        <taxon>Syntrophobacteria</taxon>
        <taxon>Syntrophobacterales</taxon>
        <taxon>Syntrophobacteraceae</taxon>
        <taxon>Desulfacinum</taxon>
    </lineage>
</organism>
<dbReference type="STRING" id="1121391.SAMN02745206_01858"/>
<dbReference type="Proteomes" id="UP000184076">
    <property type="component" value="Unassembled WGS sequence"/>
</dbReference>
<keyword evidence="1 2" id="KW-0597">Phosphoprotein</keyword>
<protein>
    <submittedName>
        <fullName evidence="4">CheY chemotaxis protein or a CheY-like REC (Receiver) domain</fullName>
    </submittedName>
</protein>
<reference evidence="5" key="1">
    <citation type="submission" date="2016-11" db="EMBL/GenBank/DDBJ databases">
        <authorList>
            <person name="Varghese N."/>
            <person name="Submissions S."/>
        </authorList>
    </citation>
    <scope>NUCLEOTIDE SEQUENCE [LARGE SCALE GENOMIC DNA]</scope>
    <source>
        <strain evidence="5">DSM 9756</strain>
    </source>
</reference>
<dbReference type="Gene3D" id="3.40.50.2300">
    <property type="match status" value="1"/>
</dbReference>
<evidence type="ECO:0000313" key="4">
    <source>
        <dbReference type="EMBL" id="SHF37700.1"/>
    </source>
</evidence>
<gene>
    <name evidence="4" type="ORF">SAMN02745206_01858</name>
</gene>
<dbReference type="RefSeq" id="WP_073038708.1">
    <property type="nucleotide sequence ID" value="NZ_FQVB01000016.1"/>
</dbReference>
<dbReference type="PANTHER" id="PTHR44591:SF3">
    <property type="entry name" value="RESPONSE REGULATORY DOMAIN-CONTAINING PROTEIN"/>
    <property type="match status" value="1"/>
</dbReference>
<proteinExistence type="predicted"/>
<dbReference type="PROSITE" id="PS50110">
    <property type="entry name" value="RESPONSE_REGULATORY"/>
    <property type="match status" value="1"/>
</dbReference>
<evidence type="ECO:0000256" key="1">
    <source>
        <dbReference type="ARBA" id="ARBA00022553"/>
    </source>
</evidence>
<dbReference type="AlphaFoldDB" id="A0A1M5B5I9"/>
<dbReference type="InterPro" id="IPR036890">
    <property type="entry name" value="HATPase_C_sf"/>
</dbReference>
<evidence type="ECO:0000313" key="5">
    <source>
        <dbReference type="Proteomes" id="UP000184076"/>
    </source>
</evidence>
<dbReference type="SUPFAM" id="SSF55874">
    <property type="entry name" value="ATPase domain of HSP90 chaperone/DNA topoisomerase II/histidine kinase"/>
    <property type="match status" value="1"/>
</dbReference>
<dbReference type="InterPro" id="IPR050595">
    <property type="entry name" value="Bact_response_regulator"/>
</dbReference>
<dbReference type="InterPro" id="IPR011006">
    <property type="entry name" value="CheY-like_superfamily"/>
</dbReference>
<feature type="domain" description="Response regulatory" evidence="3">
    <location>
        <begin position="395"/>
        <end position="515"/>
    </location>
</feature>
<dbReference type="OrthoDB" id="5397350at2"/>
<evidence type="ECO:0000259" key="3">
    <source>
        <dbReference type="PROSITE" id="PS50110"/>
    </source>
</evidence>
<sequence length="520" mass="56384">MIKRNLKDSPHGPILVVETGPAFDPATWRILHEECGPALKGPVRTSSEIKRAMEEFHPELLLVDAPPGWNPSALRASLGGESGPSPPLVLLGCPEDAGFPEKVLESGAEGWVFKPPRPREVALVAEHIRRRRNALSLALNRVKIQGMSALAAAFAQNWTHALSHILDRVSRARAVCTGQNVVENLLGDAYRAAVEAESLVRGFLSLPAQGDLSPEPLDLSAAVQEVCAHVFQGPRTPTADISVGCHLMRVLADRDALRTVLETVLQETGSTPDRAGVVRIGLKNIRIPHGGPLWEVLPSGQYVRMELEGCGAEGRTGTRRTTLHPDAHTAPPGAHGGLNMEMFQALALVHAQGGHLDLKPRPGGGTVVTIYLPAAVSSREPSRRRLRAPGPTRARILAMDDEPMLRQLAEAVLNHLGYECDTAAHGQEALMLYKRALDAGRRYDMVVLDLTVKGGLGGIPTMAQLLAIDPQVKAVIYTGYSEDPIFQNYRLHGFKGAMRKPYSVKEMAVMVRRILGRSEH</sequence>
<dbReference type="EMBL" id="FQVB01000016">
    <property type="protein sequence ID" value="SHF37700.1"/>
    <property type="molecule type" value="Genomic_DNA"/>
</dbReference>
<evidence type="ECO:0000256" key="2">
    <source>
        <dbReference type="PROSITE-ProRule" id="PRU00169"/>
    </source>
</evidence>
<feature type="modified residue" description="4-aspartylphosphate" evidence="2">
    <location>
        <position position="449"/>
    </location>
</feature>
<dbReference type="InterPro" id="IPR001789">
    <property type="entry name" value="Sig_transdc_resp-reg_receiver"/>
</dbReference>